<dbReference type="GO" id="GO:0070971">
    <property type="term" value="C:endoplasmic reticulum exit site"/>
    <property type="evidence" value="ECO:0007669"/>
    <property type="project" value="TreeGrafter"/>
</dbReference>
<comment type="caution">
    <text evidence="13">The sequence shown here is derived from an EMBL/GenBank/DDBJ whole genome shotgun (WGS) entry which is preliminary data.</text>
</comment>
<dbReference type="GO" id="GO:0090110">
    <property type="term" value="P:COPII-coated vesicle cargo loading"/>
    <property type="evidence" value="ECO:0007669"/>
    <property type="project" value="TreeGrafter"/>
</dbReference>
<keyword evidence="5 10" id="KW-0862">Zinc</keyword>
<dbReference type="Pfam" id="PF04811">
    <property type="entry name" value="Sec23_trunk"/>
    <property type="match status" value="1"/>
</dbReference>
<dbReference type="FunFam" id="2.30.30.380:FF:000001">
    <property type="entry name" value="Protein transport protein SEC23"/>
    <property type="match status" value="1"/>
</dbReference>
<feature type="non-terminal residue" evidence="13">
    <location>
        <position position="1"/>
    </location>
</feature>
<evidence type="ECO:0000256" key="5">
    <source>
        <dbReference type="ARBA" id="ARBA00022833"/>
    </source>
</evidence>
<dbReference type="Pfam" id="PF04810">
    <property type="entry name" value="zf-Sec23_Sec24"/>
    <property type="match status" value="1"/>
</dbReference>
<proteinExistence type="inferred from homology"/>
<dbReference type="AlphaFoldDB" id="A0A7D9J1Q3"/>
<dbReference type="GO" id="GO:0006886">
    <property type="term" value="P:intracellular protein transport"/>
    <property type="evidence" value="ECO:0007669"/>
    <property type="project" value="InterPro"/>
</dbReference>
<feature type="domain" description="Sec23/Sec24 trunk" evidence="12">
    <location>
        <begin position="64"/>
        <end position="272"/>
    </location>
</feature>
<keyword evidence="9 10" id="KW-0968">Cytoplasmic vesicle</keyword>
<keyword evidence="6 10" id="KW-0931">ER-Golgi transport</keyword>
<dbReference type="Gene3D" id="2.30.30.380">
    <property type="entry name" value="Zn-finger domain of Sec23/24"/>
    <property type="match status" value="1"/>
</dbReference>
<keyword evidence="3 10" id="KW-0479">Metal-binding</keyword>
<dbReference type="PANTHER" id="PTHR11141:SF0">
    <property type="entry name" value="PROTEIN TRANSPORT PROTEIN SEC23"/>
    <property type="match status" value="1"/>
</dbReference>
<sequence length="281" mass="31164">RSSCKAILNPFCQVDYRAKLWHCNFCFQRNAFPPQYAGISEQHQPAELIPQFSTIEYTLQRGNPGPLIFLLVVDTCMDEEDLQAVKESLQMSLSLMPPNALVGLITYGKMVQVHELGCEGCSKSYVFRGTKDLNSKQIQQMLGLGAGARQPNAQAGARGQIPSQGNDIFNRFLQPVHKCDMSLTDLLGELQRDPWPVSTGNRPLRSTGVAMSIAVGLLECTYPNTGARIMTFIGGSCTQGPGMVIDHELKNPIRSHHDLEKDNAPYVRKACKVKSFMIVKY</sequence>
<dbReference type="InterPro" id="IPR006896">
    <property type="entry name" value="Sec23/24_trunk_dom"/>
</dbReference>
<comment type="function">
    <text evidence="10">Component of the coat protein complex II (COPII) which promotes the formation of transport vesicles from the endoplasmic reticulum (ER). The coat has two main functions, the physical deformation of the endoplasmic reticulum membrane into vesicles and the selection of cargo molecules.</text>
</comment>
<dbReference type="Proteomes" id="UP001152795">
    <property type="component" value="Unassembled WGS sequence"/>
</dbReference>
<keyword evidence="4 10" id="KW-0256">Endoplasmic reticulum</keyword>
<dbReference type="InterPro" id="IPR036174">
    <property type="entry name" value="Znf_Sec23_Sec24_sf"/>
</dbReference>
<evidence type="ECO:0000256" key="9">
    <source>
        <dbReference type="ARBA" id="ARBA00023329"/>
    </source>
</evidence>
<comment type="similarity">
    <text evidence="1 10">Belongs to the SEC23/SEC24 family. SEC23 subfamily.</text>
</comment>
<reference evidence="13" key="1">
    <citation type="submission" date="2020-04" db="EMBL/GenBank/DDBJ databases">
        <authorList>
            <person name="Alioto T."/>
            <person name="Alioto T."/>
            <person name="Gomez Garrido J."/>
        </authorList>
    </citation>
    <scope>NUCLEOTIDE SEQUENCE</scope>
    <source>
        <strain evidence="13">A484AB</strain>
    </source>
</reference>
<organism evidence="13 14">
    <name type="scientific">Paramuricea clavata</name>
    <name type="common">Red gorgonian</name>
    <name type="synonym">Violescent sea-whip</name>
    <dbReference type="NCBI Taxonomy" id="317549"/>
    <lineage>
        <taxon>Eukaryota</taxon>
        <taxon>Metazoa</taxon>
        <taxon>Cnidaria</taxon>
        <taxon>Anthozoa</taxon>
        <taxon>Octocorallia</taxon>
        <taxon>Malacalcyonacea</taxon>
        <taxon>Plexauridae</taxon>
        <taxon>Paramuricea</taxon>
    </lineage>
</organism>
<accession>A0A7D9J1Q3</accession>
<evidence type="ECO:0000256" key="10">
    <source>
        <dbReference type="RuleBase" id="RU365030"/>
    </source>
</evidence>
<dbReference type="InterPro" id="IPR036465">
    <property type="entry name" value="vWFA_dom_sf"/>
</dbReference>
<dbReference type="GO" id="GO:0008270">
    <property type="term" value="F:zinc ion binding"/>
    <property type="evidence" value="ECO:0007669"/>
    <property type="project" value="InterPro"/>
</dbReference>
<dbReference type="GO" id="GO:0030127">
    <property type="term" value="C:COPII vesicle coat"/>
    <property type="evidence" value="ECO:0007669"/>
    <property type="project" value="InterPro"/>
</dbReference>
<dbReference type="PANTHER" id="PTHR11141">
    <property type="entry name" value="PROTEIN TRANSPORT PROTEIN SEC23"/>
    <property type="match status" value="1"/>
</dbReference>
<protein>
    <recommendedName>
        <fullName evidence="10">Protein transport protein SEC23</fullName>
    </recommendedName>
</protein>
<gene>
    <name evidence="13" type="ORF">PACLA_8A020105</name>
</gene>
<dbReference type="GO" id="GO:0005096">
    <property type="term" value="F:GTPase activator activity"/>
    <property type="evidence" value="ECO:0007669"/>
    <property type="project" value="TreeGrafter"/>
</dbReference>
<dbReference type="EMBL" id="CACRXK020011058">
    <property type="protein sequence ID" value="CAB4020643.1"/>
    <property type="molecule type" value="Genomic_DNA"/>
</dbReference>
<dbReference type="InterPro" id="IPR006895">
    <property type="entry name" value="Znf_Sec23_Sec24"/>
</dbReference>
<evidence type="ECO:0000256" key="7">
    <source>
        <dbReference type="ARBA" id="ARBA00022927"/>
    </source>
</evidence>
<keyword evidence="8 10" id="KW-0472">Membrane</keyword>
<dbReference type="SUPFAM" id="SSF53300">
    <property type="entry name" value="vWA-like"/>
    <property type="match status" value="1"/>
</dbReference>
<evidence type="ECO:0000256" key="8">
    <source>
        <dbReference type="ARBA" id="ARBA00023136"/>
    </source>
</evidence>
<keyword evidence="10" id="KW-0963">Cytoplasm</keyword>
<evidence type="ECO:0000259" key="11">
    <source>
        <dbReference type="Pfam" id="PF04810"/>
    </source>
</evidence>
<keyword evidence="2 10" id="KW-0813">Transport</keyword>
<dbReference type="FunFam" id="3.40.50.410:FF:000043">
    <property type="entry name" value="Protein transport protein SEC23"/>
    <property type="match status" value="1"/>
</dbReference>
<dbReference type="InterPro" id="IPR037364">
    <property type="entry name" value="Sec23"/>
</dbReference>
<keyword evidence="7 10" id="KW-0653">Protein transport</keyword>
<feature type="domain" description="Zinc finger Sec23/Sec24-type" evidence="11">
    <location>
        <begin position="3"/>
        <end position="36"/>
    </location>
</feature>
<evidence type="ECO:0000256" key="6">
    <source>
        <dbReference type="ARBA" id="ARBA00022892"/>
    </source>
</evidence>
<evidence type="ECO:0000256" key="3">
    <source>
        <dbReference type="ARBA" id="ARBA00022723"/>
    </source>
</evidence>
<dbReference type="Gene3D" id="3.40.50.410">
    <property type="entry name" value="von Willebrand factor, type A domain"/>
    <property type="match status" value="1"/>
</dbReference>
<evidence type="ECO:0000256" key="1">
    <source>
        <dbReference type="ARBA" id="ARBA00009210"/>
    </source>
</evidence>
<dbReference type="OrthoDB" id="10256289at2759"/>
<evidence type="ECO:0000313" key="13">
    <source>
        <dbReference type="EMBL" id="CAB4020643.1"/>
    </source>
</evidence>
<evidence type="ECO:0000313" key="14">
    <source>
        <dbReference type="Proteomes" id="UP001152795"/>
    </source>
</evidence>
<evidence type="ECO:0000256" key="2">
    <source>
        <dbReference type="ARBA" id="ARBA00022448"/>
    </source>
</evidence>
<dbReference type="GO" id="GO:0005789">
    <property type="term" value="C:endoplasmic reticulum membrane"/>
    <property type="evidence" value="ECO:0007669"/>
    <property type="project" value="UniProtKB-SubCell"/>
</dbReference>
<dbReference type="SUPFAM" id="SSF82919">
    <property type="entry name" value="Zn-finger domain of Sec23/24"/>
    <property type="match status" value="1"/>
</dbReference>
<evidence type="ECO:0000256" key="4">
    <source>
        <dbReference type="ARBA" id="ARBA00022824"/>
    </source>
</evidence>
<comment type="subcellular location">
    <subcellularLocation>
        <location evidence="10">Cytoplasmic vesicle</location>
        <location evidence="10">COPII-coated vesicle membrane</location>
        <topology evidence="10">Peripheral membrane protein</topology>
        <orientation evidence="10">Cytoplasmic side</orientation>
    </subcellularLocation>
    <subcellularLocation>
        <location evidence="10">Endoplasmic reticulum membrane</location>
        <topology evidence="10">Peripheral membrane protein</topology>
        <orientation evidence="10">Cytoplasmic side</orientation>
    </subcellularLocation>
</comment>
<keyword evidence="14" id="KW-1185">Reference proteome</keyword>
<evidence type="ECO:0000259" key="12">
    <source>
        <dbReference type="Pfam" id="PF04811"/>
    </source>
</evidence>
<name>A0A7D9J1Q3_PARCT</name>